<gene>
    <name evidence="2" type="ORF">AFUS01_LOCUS3930</name>
</gene>
<dbReference type="Proteomes" id="UP000708208">
    <property type="component" value="Unassembled WGS sequence"/>
</dbReference>
<dbReference type="AlphaFoldDB" id="A0A8J2J6H1"/>
<name>A0A8J2J6H1_9HEXA</name>
<sequence length="217" mass="24280">MYPEDDFQKKAKEINKSRNFCFGIETPKDYVVAKQSLFYKIDPQMTVEKKIHYLLKGLPPSLAHTIRAQLNNGSSVENFLERFTFHCSDPNFHLFASNPVLPKQVESITHSELYNPNHADPPPNPNTCQYCGKYGHSLLKCFKLQDHFSAHNPTDKPNARPRSTTGPSQPGTSHSGKNGNFSTFKTSMGKIPSLLDNPIENPSVRPPSRPGTPKSGN</sequence>
<comment type="caution">
    <text evidence="2">The sequence shown here is derived from an EMBL/GenBank/DDBJ whole genome shotgun (WGS) entry which is preliminary data.</text>
</comment>
<organism evidence="2 3">
    <name type="scientific">Allacma fusca</name>
    <dbReference type="NCBI Taxonomy" id="39272"/>
    <lineage>
        <taxon>Eukaryota</taxon>
        <taxon>Metazoa</taxon>
        <taxon>Ecdysozoa</taxon>
        <taxon>Arthropoda</taxon>
        <taxon>Hexapoda</taxon>
        <taxon>Collembola</taxon>
        <taxon>Symphypleona</taxon>
        <taxon>Sminthuridae</taxon>
        <taxon>Allacma</taxon>
    </lineage>
</organism>
<evidence type="ECO:0000256" key="1">
    <source>
        <dbReference type="SAM" id="MobiDB-lite"/>
    </source>
</evidence>
<keyword evidence="3" id="KW-1185">Reference proteome</keyword>
<dbReference type="EMBL" id="CAJVCH010024190">
    <property type="protein sequence ID" value="CAG7696144.1"/>
    <property type="molecule type" value="Genomic_DNA"/>
</dbReference>
<accession>A0A8J2J6H1</accession>
<evidence type="ECO:0000313" key="2">
    <source>
        <dbReference type="EMBL" id="CAG7696144.1"/>
    </source>
</evidence>
<protein>
    <submittedName>
        <fullName evidence="2">Uncharacterized protein</fullName>
    </submittedName>
</protein>
<proteinExistence type="predicted"/>
<feature type="region of interest" description="Disordered" evidence="1">
    <location>
        <begin position="150"/>
        <end position="217"/>
    </location>
</feature>
<evidence type="ECO:0000313" key="3">
    <source>
        <dbReference type="Proteomes" id="UP000708208"/>
    </source>
</evidence>
<feature type="compositionally biased region" description="Polar residues" evidence="1">
    <location>
        <begin position="161"/>
        <end position="186"/>
    </location>
</feature>
<reference evidence="2" key="1">
    <citation type="submission" date="2021-06" db="EMBL/GenBank/DDBJ databases">
        <authorList>
            <person name="Hodson N. C."/>
            <person name="Mongue J. A."/>
            <person name="Jaron S. K."/>
        </authorList>
    </citation>
    <scope>NUCLEOTIDE SEQUENCE</scope>
</reference>